<dbReference type="Gene3D" id="1.10.246.130">
    <property type="match status" value="1"/>
</dbReference>
<evidence type="ECO:0000256" key="4">
    <source>
        <dbReference type="RuleBase" id="RU368036"/>
    </source>
</evidence>
<comment type="PTM">
    <text evidence="4">Cleaved by autocatalysis into a large and a small subunit.</text>
</comment>
<comment type="similarity">
    <text evidence="4">Belongs to the gamma-glutamyltransferase family.</text>
</comment>
<keyword evidence="6" id="KW-1185">Reference proteome</keyword>
<dbReference type="InterPro" id="IPR000101">
    <property type="entry name" value="GGT_peptidase"/>
</dbReference>
<keyword evidence="4" id="KW-0865">Zymogen</keyword>
<dbReference type="InterPro" id="IPR043137">
    <property type="entry name" value="GGT_ssub_C"/>
</dbReference>
<comment type="catalytic activity">
    <reaction evidence="2 4">
        <text>glutathione + H2O = L-cysteinylglycine + L-glutamate</text>
        <dbReference type="Rhea" id="RHEA:28807"/>
        <dbReference type="ChEBI" id="CHEBI:15377"/>
        <dbReference type="ChEBI" id="CHEBI:29985"/>
        <dbReference type="ChEBI" id="CHEBI:57925"/>
        <dbReference type="ChEBI" id="CHEBI:61694"/>
        <dbReference type="EC" id="3.4.19.13"/>
    </reaction>
</comment>
<dbReference type="SUPFAM" id="SSF56235">
    <property type="entry name" value="N-terminal nucleophile aminohydrolases (Ntn hydrolases)"/>
    <property type="match status" value="1"/>
</dbReference>
<keyword evidence="4 5" id="KW-0808">Transferase</keyword>
<dbReference type="Pfam" id="PF01019">
    <property type="entry name" value="G_glu_transpept"/>
    <property type="match status" value="1"/>
</dbReference>
<dbReference type="PANTHER" id="PTHR43881:SF1">
    <property type="entry name" value="GAMMA-GLUTAMYLTRANSPEPTIDASE (AFU_ORTHOLOGUE AFUA_4G13580)"/>
    <property type="match status" value="1"/>
</dbReference>
<dbReference type="NCBIfam" id="TIGR00066">
    <property type="entry name" value="g_glut_trans"/>
    <property type="match status" value="1"/>
</dbReference>
<comment type="caution">
    <text evidence="5">The sequence shown here is derived from an EMBL/GenBank/DDBJ whole genome shotgun (WGS) entry which is preliminary data.</text>
</comment>
<protein>
    <recommendedName>
        <fullName evidence="4">Glutathione hydrolase proenzyme</fullName>
        <ecNumber evidence="4">2.3.2.2</ecNumber>
        <ecNumber evidence="4">3.4.19.13</ecNumber>
    </recommendedName>
    <component>
        <recommendedName>
            <fullName evidence="4">Glutathione hydrolase large chain</fullName>
        </recommendedName>
    </component>
    <component>
        <recommendedName>
            <fullName evidence="4">Glutathione hydrolase small chain</fullName>
        </recommendedName>
    </component>
</protein>
<comment type="subunit">
    <text evidence="4">This enzyme consists of two polypeptide chains, which are synthesized in precursor form from a single polypeptide.</text>
</comment>
<sequence>MRDFQLPGRSPVLGLNGAVATSHPLASAVALEMLKAGGHAMDAAIAASAVLTVVEPGMTGIGGDNFTIVAEAGGPVRAYNGSGRAPAGLDAEAVRAAHRTMPRYSAHSITIPGAVEAWCRLHETYGRLPLDRLMAPAVAFARDGYAMHQRVAFDWTAQVEKLGRDPHAAAVMLPGGTAPRAGSVHRQPALAATLERIGREGRDAFYLGSVAEDMVNRLKELGGSHTLDDFAEAEGEWVEPISTTYRGHELLECPPNGQGLVPLIMLNILSDYDLGSLDPLGAERIHLFIEAAKLAYGERDSRIADPRMSDVPVETLLSADHADQLRRSIDREKAGPTPPSSMPASEDTIYLCVVDRDGNAVSFINSIFENFGSGLMAPSSGVMFHNRGFSFRLDPDHANTLAPKKRPLHTIIPAMLIKDGAAVVPFGVMGAHFQPFGQSWMLSNMLDHGMDIQEAQDLARAFGYAGEVTLERGIAPDVAARLAELGHQVSVAPTPHGGSQGIFIDRESGVLSAGSDPRKDGCALAY</sequence>
<comment type="catalytic activity">
    <reaction evidence="1 4">
        <text>an S-substituted glutathione + H2O = an S-substituted L-cysteinylglycine + L-glutamate</text>
        <dbReference type="Rhea" id="RHEA:59468"/>
        <dbReference type="ChEBI" id="CHEBI:15377"/>
        <dbReference type="ChEBI" id="CHEBI:29985"/>
        <dbReference type="ChEBI" id="CHEBI:90779"/>
        <dbReference type="ChEBI" id="CHEBI:143103"/>
        <dbReference type="EC" id="3.4.19.13"/>
    </reaction>
</comment>
<comment type="catalytic activity">
    <reaction evidence="3 4">
        <text>an N-terminal (5-L-glutamyl)-[peptide] + an alpha-amino acid = 5-L-glutamyl amino acid + an N-terminal L-alpha-aminoacyl-[peptide]</text>
        <dbReference type="Rhea" id="RHEA:23904"/>
        <dbReference type="Rhea" id="RHEA-COMP:9780"/>
        <dbReference type="Rhea" id="RHEA-COMP:9795"/>
        <dbReference type="ChEBI" id="CHEBI:77644"/>
        <dbReference type="ChEBI" id="CHEBI:78597"/>
        <dbReference type="ChEBI" id="CHEBI:78599"/>
        <dbReference type="ChEBI" id="CHEBI:78608"/>
        <dbReference type="EC" id="2.3.2.2"/>
    </reaction>
</comment>
<evidence type="ECO:0000256" key="3">
    <source>
        <dbReference type="ARBA" id="ARBA00047417"/>
    </source>
</evidence>
<evidence type="ECO:0000313" key="6">
    <source>
        <dbReference type="Proteomes" id="UP001203945"/>
    </source>
</evidence>
<dbReference type="InterPro" id="IPR052896">
    <property type="entry name" value="GGT-like_enzyme"/>
</dbReference>
<dbReference type="PANTHER" id="PTHR43881">
    <property type="entry name" value="GAMMA-GLUTAMYLTRANSPEPTIDASE (AFU_ORTHOLOGUE AFUA_4G13580)"/>
    <property type="match status" value="1"/>
</dbReference>
<dbReference type="InterPro" id="IPR043138">
    <property type="entry name" value="GGT_lsub"/>
</dbReference>
<keyword evidence="4" id="KW-0378">Hydrolase</keyword>
<dbReference type="EMBL" id="JAKZEU010000008">
    <property type="protein sequence ID" value="MCQ0972093.1"/>
    <property type="molecule type" value="Genomic_DNA"/>
</dbReference>
<dbReference type="Proteomes" id="UP001203945">
    <property type="component" value="Unassembled WGS sequence"/>
</dbReference>
<dbReference type="RefSeq" id="WP_255331089.1">
    <property type="nucleotide sequence ID" value="NZ_JAKZEU010000008.1"/>
</dbReference>
<dbReference type="EC" id="3.4.19.13" evidence="4"/>
<keyword evidence="4 5" id="KW-0012">Acyltransferase</keyword>
<dbReference type="PRINTS" id="PR01210">
    <property type="entry name" value="GGTRANSPTASE"/>
</dbReference>
<evidence type="ECO:0000313" key="5">
    <source>
        <dbReference type="EMBL" id="MCQ0972093.1"/>
    </source>
</evidence>
<dbReference type="InterPro" id="IPR029055">
    <property type="entry name" value="Ntn_hydrolases_N"/>
</dbReference>
<proteinExistence type="inferred from homology"/>
<dbReference type="Gene3D" id="3.60.20.40">
    <property type="match status" value="1"/>
</dbReference>
<dbReference type="EC" id="2.3.2.2" evidence="4"/>
<name>A0ABT1MXM8_9RHOB</name>
<evidence type="ECO:0000256" key="1">
    <source>
        <dbReference type="ARBA" id="ARBA00001049"/>
    </source>
</evidence>
<reference evidence="5 6" key="1">
    <citation type="submission" date="2022-03" db="EMBL/GenBank/DDBJ databases">
        <authorList>
            <person name="He Y."/>
        </authorList>
    </citation>
    <scope>NUCLEOTIDE SEQUENCE [LARGE SCALE GENOMIC DNA]</scope>
    <source>
        <strain evidence="5 6">TK19116</strain>
    </source>
</reference>
<dbReference type="GO" id="GO:0103068">
    <property type="term" value="F:leukotriene C4 gamma-glutamyl transferase activity"/>
    <property type="evidence" value="ECO:0007669"/>
    <property type="project" value="UniProtKB-EC"/>
</dbReference>
<comment type="pathway">
    <text evidence="4">Sulfur metabolism; glutathione metabolism.</text>
</comment>
<evidence type="ECO:0000256" key="2">
    <source>
        <dbReference type="ARBA" id="ARBA00001089"/>
    </source>
</evidence>
<accession>A0ABT1MXM8</accession>
<gene>
    <name evidence="5" type="primary">ggt</name>
    <name evidence="5" type="ORF">MLD63_16870</name>
</gene>
<keyword evidence="4" id="KW-0317">Glutathione biosynthesis</keyword>
<organism evidence="5 6">
    <name type="scientific">Paracoccus albicereus</name>
    <dbReference type="NCBI Taxonomy" id="2922394"/>
    <lineage>
        <taxon>Bacteria</taxon>
        <taxon>Pseudomonadati</taxon>
        <taxon>Pseudomonadota</taxon>
        <taxon>Alphaproteobacteria</taxon>
        <taxon>Rhodobacterales</taxon>
        <taxon>Paracoccaceae</taxon>
        <taxon>Paracoccus</taxon>
    </lineage>
</organism>